<feature type="transmembrane region" description="Helical" evidence="11">
    <location>
        <begin position="76"/>
        <end position="101"/>
    </location>
</feature>
<keyword evidence="5 11" id="KW-1133">Transmembrane helix</keyword>
<keyword evidence="12" id="KW-0732">Signal</keyword>
<feature type="transmembrane region" description="Helical" evidence="11">
    <location>
        <begin position="513"/>
        <end position="531"/>
    </location>
</feature>
<keyword evidence="3" id="KW-1003">Cell membrane</keyword>
<dbReference type="EMBL" id="GDHC01004066">
    <property type="protein sequence ID" value="JAQ14563.1"/>
    <property type="molecule type" value="Transcribed_RNA"/>
</dbReference>
<keyword evidence="7 10" id="KW-1015">Disulfide bond</keyword>
<evidence type="ECO:0000256" key="3">
    <source>
        <dbReference type="ARBA" id="ARBA00022475"/>
    </source>
</evidence>
<feature type="disulfide bond" evidence="10">
    <location>
        <begin position="348"/>
        <end position="404"/>
    </location>
</feature>
<feature type="signal peptide" evidence="12">
    <location>
        <begin position="1"/>
        <end position="31"/>
    </location>
</feature>
<evidence type="ECO:0000256" key="1">
    <source>
        <dbReference type="ARBA" id="ARBA00004651"/>
    </source>
</evidence>
<evidence type="ECO:0000256" key="5">
    <source>
        <dbReference type="ARBA" id="ARBA00022989"/>
    </source>
</evidence>
<evidence type="ECO:0000313" key="13">
    <source>
        <dbReference type="EMBL" id="JAQ14563.1"/>
    </source>
</evidence>
<evidence type="ECO:0000256" key="4">
    <source>
        <dbReference type="ARBA" id="ARBA00022692"/>
    </source>
</evidence>
<dbReference type="InterPro" id="IPR005428">
    <property type="entry name" value="CD36/SCARB1/SNMP1"/>
</dbReference>
<gene>
    <name evidence="13" type="primary">Cd36_1</name>
    <name evidence="13" type="ORF">g.53186</name>
</gene>
<evidence type="ECO:0000256" key="7">
    <source>
        <dbReference type="ARBA" id="ARBA00023157"/>
    </source>
</evidence>
<sequence>RAKECYKTFIFCGQFDVSLLLLLVPRGLVQAVPMMEHIKRYIGYNVGHETEEIRRKFQENSEAIIYRFQGKHCKPFFGSFAFYLVLVTFMSSLVCAVVMHFTNLFDNGILSIVALKDGGIVFGIWRAPTFPFYINMHLFNYTNAEKFLAGEEKAKLQEIGPYVFEERSIMFDLKFDGKEYLTYTENRTHTFLPERSIGSLNDTLIVPNVVYISAISVLRNEGMIKQMSTSAIIRGLRTKLFQKVSVEELILGYDDSFSVLARKMNDRRANPEPFGLLVPRNGIGHDRITIGTGVTNLSNFGIISKINGAEELPWYGPTCNDFHGSDGMLFPADGVMSDRVYTYAGPLCRKIPMLFHSEAEANGLPARRFKLPINIFGNATDNPENACFCQKDCPPSGGFLASPCFQGSPVVISFPHFLHGSKELLEPFEGLNPDPDLHEFFFDIHEVGIPLGGHTRLQLNIMVHHARYMGHLKPLKQGLVLPLAWLDIEIGEINGTARMLLWNVSYTVKYLRIFLRWGSVALATLMAFILVKNC</sequence>
<feature type="disulfide bond" evidence="10">
    <location>
        <begin position="319"/>
        <end position="387"/>
    </location>
</feature>
<evidence type="ECO:0000256" key="10">
    <source>
        <dbReference type="PIRSR" id="PIRSR605428-52"/>
    </source>
</evidence>
<evidence type="ECO:0000256" key="8">
    <source>
        <dbReference type="ARBA" id="ARBA00023170"/>
    </source>
</evidence>
<feature type="non-terminal residue" evidence="13">
    <location>
        <position position="1"/>
    </location>
</feature>
<dbReference type="GO" id="GO:0005737">
    <property type="term" value="C:cytoplasm"/>
    <property type="evidence" value="ECO:0007669"/>
    <property type="project" value="TreeGrafter"/>
</dbReference>
<evidence type="ECO:0000256" key="11">
    <source>
        <dbReference type="SAM" id="Phobius"/>
    </source>
</evidence>
<dbReference type="Pfam" id="PF01130">
    <property type="entry name" value="CD36"/>
    <property type="match status" value="1"/>
</dbReference>
<name>A0A146M477_LYGHE</name>
<comment type="similarity">
    <text evidence="2">Belongs to the CD36 family.</text>
</comment>
<reference evidence="13" key="1">
    <citation type="journal article" date="2016" name="Gigascience">
        <title>De novo construction of an expanded transcriptome assembly for the western tarnished plant bug, Lygus hesperus.</title>
        <authorList>
            <person name="Tassone E.E."/>
            <person name="Geib S.M."/>
            <person name="Hall B."/>
            <person name="Fabrick J.A."/>
            <person name="Brent C.S."/>
            <person name="Hull J.J."/>
        </authorList>
    </citation>
    <scope>NUCLEOTIDE SEQUENCE</scope>
</reference>
<accession>A0A146M477</accession>
<proteinExistence type="inferred from homology"/>
<evidence type="ECO:0000256" key="2">
    <source>
        <dbReference type="ARBA" id="ARBA00010532"/>
    </source>
</evidence>
<dbReference type="GO" id="GO:0005044">
    <property type="term" value="F:scavenger receptor activity"/>
    <property type="evidence" value="ECO:0007669"/>
    <property type="project" value="TreeGrafter"/>
</dbReference>
<feature type="disulfide bond" evidence="10">
    <location>
        <begin position="389"/>
        <end position="393"/>
    </location>
</feature>
<dbReference type="PANTHER" id="PTHR11923">
    <property type="entry name" value="SCAVENGER RECEPTOR CLASS B TYPE-1 SR-B1"/>
    <property type="match status" value="1"/>
</dbReference>
<dbReference type="InterPro" id="IPR002159">
    <property type="entry name" value="CD36_fam"/>
</dbReference>
<dbReference type="PANTHER" id="PTHR11923:SF50">
    <property type="entry name" value="GH19047P"/>
    <property type="match status" value="1"/>
</dbReference>
<dbReference type="AlphaFoldDB" id="A0A146M477"/>
<dbReference type="PRINTS" id="PR01610">
    <property type="entry name" value="CD36ANTIGEN"/>
</dbReference>
<protein>
    <submittedName>
        <fullName evidence="13">Platelet glycoprotein 4</fullName>
    </submittedName>
</protein>
<dbReference type="PRINTS" id="PR01609">
    <property type="entry name" value="CD36FAMILY"/>
</dbReference>
<keyword evidence="4 11" id="KW-0812">Transmembrane</keyword>
<keyword evidence="6 11" id="KW-0472">Membrane</keyword>
<comment type="subcellular location">
    <subcellularLocation>
        <location evidence="1">Cell membrane</location>
        <topology evidence="1">Multi-pass membrane protein</topology>
    </subcellularLocation>
</comment>
<keyword evidence="8" id="KW-0675">Receptor</keyword>
<keyword evidence="9" id="KW-0325">Glycoprotein</keyword>
<organism evidence="13">
    <name type="scientific">Lygus hesperus</name>
    <name type="common">Western plant bug</name>
    <dbReference type="NCBI Taxonomy" id="30085"/>
    <lineage>
        <taxon>Eukaryota</taxon>
        <taxon>Metazoa</taxon>
        <taxon>Ecdysozoa</taxon>
        <taxon>Arthropoda</taxon>
        <taxon>Hexapoda</taxon>
        <taxon>Insecta</taxon>
        <taxon>Pterygota</taxon>
        <taxon>Neoptera</taxon>
        <taxon>Paraneoptera</taxon>
        <taxon>Hemiptera</taxon>
        <taxon>Heteroptera</taxon>
        <taxon>Panheteroptera</taxon>
        <taxon>Cimicomorpha</taxon>
        <taxon>Miridae</taxon>
        <taxon>Mirini</taxon>
        <taxon>Lygus</taxon>
    </lineage>
</organism>
<evidence type="ECO:0000256" key="6">
    <source>
        <dbReference type="ARBA" id="ARBA00023136"/>
    </source>
</evidence>
<evidence type="ECO:0000256" key="9">
    <source>
        <dbReference type="ARBA" id="ARBA00023180"/>
    </source>
</evidence>
<feature type="chain" id="PRO_5007527659" evidence="12">
    <location>
        <begin position="32"/>
        <end position="534"/>
    </location>
</feature>
<dbReference type="GO" id="GO:0005886">
    <property type="term" value="C:plasma membrane"/>
    <property type="evidence" value="ECO:0007669"/>
    <property type="project" value="UniProtKB-SubCell"/>
</dbReference>
<evidence type="ECO:0000256" key="12">
    <source>
        <dbReference type="SAM" id="SignalP"/>
    </source>
</evidence>